<dbReference type="OrthoDB" id="7595282at2"/>
<dbReference type="AlphaFoldDB" id="A0A0W7WDX9"/>
<protein>
    <submittedName>
        <fullName evidence="1">Uncharacterized protein</fullName>
    </submittedName>
</protein>
<accession>A0A0W7WDX9</accession>
<comment type="caution">
    <text evidence="1">The sequence shown here is derived from an EMBL/GenBank/DDBJ whole genome shotgun (WGS) entry which is preliminary data.</text>
</comment>
<organism evidence="1 2">
    <name type="scientific">Pseudoponticoccus marisrubri</name>
    <dbReference type="NCBI Taxonomy" id="1685382"/>
    <lineage>
        <taxon>Bacteria</taxon>
        <taxon>Pseudomonadati</taxon>
        <taxon>Pseudomonadota</taxon>
        <taxon>Alphaproteobacteria</taxon>
        <taxon>Rhodobacterales</taxon>
        <taxon>Roseobacteraceae</taxon>
        <taxon>Pseudoponticoccus</taxon>
    </lineage>
</organism>
<dbReference type="EMBL" id="LPXO01000029">
    <property type="protein sequence ID" value="KUF08670.1"/>
    <property type="molecule type" value="Genomic_DNA"/>
</dbReference>
<evidence type="ECO:0000313" key="1">
    <source>
        <dbReference type="EMBL" id="KUF08670.1"/>
    </source>
</evidence>
<sequence>MSAAKFGRSVGLRDHGGFIALIEAGHVSAIRQKNPKTGRQQYWLSEEEIASFHGRFVTLTTLSNETGHHRNTLKSLLEASRVARFSQDDRDFGANFLREEAIAALQ</sequence>
<name>A0A0W7WDX9_9RHOB</name>
<dbReference type="RefSeq" id="WP_058864314.1">
    <property type="nucleotide sequence ID" value="NZ_LPXO01000029.1"/>
</dbReference>
<proteinExistence type="predicted"/>
<keyword evidence="2" id="KW-1185">Reference proteome</keyword>
<evidence type="ECO:0000313" key="2">
    <source>
        <dbReference type="Proteomes" id="UP000054396"/>
    </source>
</evidence>
<reference evidence="1 2" key="1">
    <citation type="submission" date="2015-12" db="EMBL/GenBank/DDBJ databases">
        <authorList>
            <person name="Shamseldin A."/>
            <person name="Moawad H."/>
            <person name="Abd El-Rahim W.M."/>
            <person name="Sadowsky M.J."/>
        </authorList>
    </citation>
    <scope>NUCLEOTIDE SEQUENCE [LARGE SCALE GENOMIC DNA]</scope>
    <source>
        <strain evidence="1 2">SJ5A-1</strain>
    </source>
</reference>
<gene>
    <name evidence="1" type="ORF">AVJ23_21600</name>
</gene>
<dbReference type="Proteomes" id="UP000054396">
    <property type="component" value="Unassembled WGS sequence"/>
</dbReference>